<dbReference type="Pfam" id="PF07730">
    <property type="entry name" value="HisKA_3"/>
    <property type="match status" value="1"/>
</dbReference>
<comment type="catalytic activity">
    <reaction evidence="1">
        <text>ATP + protein L-histidine = ADP + protein N-phospho-L-histidine.</text>
        <dbReference type="EC" id="2.7.13.3"/>
    </reaction>
</comment>
<dbReference type="PANTHER" id="PTHR24421:SF10">
    <property type="entry name" value="NITRATE_NITRITE SENSOR PROTEIN NARQ"/>
    <property type="match status" value="1"/>
</dbReference>
<dbReference type="InterPro" id="IPR050482">
    <property type="entry name" value="Sensor_HK_TwoCompSys"/>
</dbReference>
<proteinExistence type="predicted"/>
<feature type="domain" description="Histidine kinase/HSP90-like ATPase" evidence="10">
    <location>
        <begin position="314"/>
        <end position="397"/>
    </location>
</feature>
<dbReference type="CDD" id="cd16917">
    <property type="entry name" value="HATPase_UhpB-NarQ-NarX-like"/>
    <property type="match status" value="1"/>
</dbReference>
<feature type="transmembrane region" description="Helical" evidence="9">
    <location>
        <begin position="124"/>
        <end position="144"/>
    </location>
</feature>
<dbReference type="PANTHER" id="PTHR24421">
    <property type="entry name" value="NITRATE/NITRITE SENSOR PROTEIN NARX-RELATED"/>
    <property type="match status" value="1"/>
</dbReference>
<dbReference type="EMBL" id="CP000750">
    <property type="protein sequence ID" value="ABS04794.1"/>
    <property type="molecule type" value="Genomic_DNA"/>
</dbReference>
<dbReference type="RefSeq" id="WP_012086947.1">
    <property type="nucleotide sequence ID" value="NC_009664.2"/>
</dbReference>
<keyword evidence="8" id="KW-0902">Two-component regulatory system</keyword>
<dbReference type="GO" id="GO:0005524">
    <property type="term" value="F:ATP binding"/>
    <property type="evidence" value="ECO:0007669"/>
    <property type="project" value="UniProtKB-KW"/>
</dbReference>
<evidence type="ECO:0000256" key="9">
    <source>
        <dbReference type="SAM" id="Phobius"/>
    </source>
</evidence>
<protein>
    <recommendedName>
        <fullName evidence="2">histidine kinase</fullName>
        <ecNumber evidence="2">2.7.13.3</ecNumber>
    </recommendedName>
</protein>
<dbReference type="SUPFAM" id="SSF55874">
    <property type="entry name" value="ATPase domain of HSP90 chaperone/DNA topoisomerase II/histidine kinase"/>
    <property type="match status" value="1"/>
</dbReference>
<organism evidence="13 14">
    <name type="scientific">Kineococcus radiotolerans (strain ATCC BAA-149 / DSM 14245 / SRS30216)</name>
    <dbReference type="NCBI Taxonomy" id="266940"/>
    <lineage>
        <taxon>Bacteria</taxon>
        <taxon>Bacillati</taxon>
        <taxon>Actinomycetota</taxon>
        <taxon>Actinomycetes</taxon>
        <taxon>Kineosporiales</taxon>
        <taxon>Kineosporiaceae</taxon>
        <taxon>Kineococcus</taxon>
    </lineage>
</organism>
<evidence type="ECO:0000256" key="5">
    <source>
        <dbReference type="ARBA" id="ARBA00022741"/>
    </source>
</evidence>
<dbReference type="KEGG" id="kra:Krad_3330"/>
<keyword evidence="9" id="KW-1133">Transmembrane helix</keyword>
<dbReference type="GO" id="GO:0000155">
    <property type="term" value="F:phosphorelay sensor kinase activity"/>
    <property type="evidence" value="ECO:0007669"/>
    <property type="project" value="InterPro"/>
</dbReference>
<evidence type="ECO:0000259" key="12">
    <source>
        <dbReference type="Pfam" id="PF13796"/>
    </source>
</evidence>
<evidence type="ECO:0000256" key="4">
    <source>
        <dbReference type="ARBA" id="ARBA00022679"/>
    </source>
</evidence>
<evidence type="ECO:0000313" key="14">
    <source>
        <dbReference type="Proteomes" id="UP000001116"/>
    </source>
</evidence>
<dbReference type="InterPro" id="IPR025828">
    <property type="entry name" value="Put_sensor_dom"/>
</dbReference>
<evidence type="ECO:0000256" key="2">
    <source>
        <dbReference type="ARBA" id="ARBA00012438"/>
    </source>
</evidence>
<dbReference type="STRING" id="266940.Krad_3330"/>
<keyword evidence="5" id="KW-0547">Nucleotide-binding</keyword>
<reference evidence="14" key="1">
    <citation type="journal article" date="2008" name="PLoS ONE">
        <title>Survival in nuclear waste, extreme resistance, and potential applications gleaned from the genome sequence of Kineococcus radiotolerans SRS30216.</title>
        <authorList>
            <person name="Bagwell C.E."/>
            <person name="Bhat S."/>
            <person name="Hawkins G.M."/>
            <person name="Smith B.W."/>
            <person name="Biswas T."/>
            <person name="Hoover T.R."/>
            <person name="Saunders E."/>
            <person name="Han C.S."/>
            <person name="Tsodikov O.V."/>
            <person name="Shimkets L.J."/>
        </authorList>
    </citation>
    <scope>NUCLEOTIDE SEQUENCE [LARGE SCALE GENOMIC DNA]</scope>
    <source>
        <strain evidence="14">ATCC BAA-149 / DSM 14245 / SRS30216</strain>
    </source>
</reference>
<keyword evidence="9" id="KW-0812">Transmembrane</keyword>
<evidence type="ECO:0000256" key="1">
    <source>
        <dbReference type="ARBA" id="ARBA00000085"/>
    </source>
</evidence>
<feature type="transmembrane region" description="Helical" evidence="9">
    <location>
        <begin position="52"/>
        <end position="70"/>
    </location>
</feature>
<feature type="transmembrane region" description="Helical" evidence="9">
    <location>
        <begin position="28"/>
        <end position="46"/>
    </location>
</feature>
<keyword evidence="4" id="KW-0808">Transferase</keyword>
<dbReference type="HOGENOM" id="CLU_000445_20_2_11"/>
<dbReference type="InterPro" id="IPR036890">
    <property type="entry name" value="HATPase_C_sf"/>
</dbReference>
<keyword evidence="14" id="KW-1185">Reference proteome</keyword>
<dbReference type="Proteomes" id="UP000001116">
    <property type="component" value="Chromosome"/>
</dbReference>
<dbReference type="Gene3D" id="3.30.565.10">
    <property type="entry name" value="Histidine kinase-like ATPase, C-terminal domain"/>
    <property type="match status" value="1"/>
</dbReference>
<feature type="transmembrane region" description="Helical" evidence="9">
    <location>
        <begin position="156"/>
        <end position="174"/>
    </location>
</feature>
<keyword evidence="6 13" id="KW-0418">Kinase</keyword>
<dbReference type="GO" id="GO:0046983">
    <property type="term" value="F:protein dimerization activity"/>
    <property type="evidence" value="ECO:0007669"/>
    <property type="project" value="InterPro"/>
</dbReference>
<dbReference type="Pfam" id="PF13796">
    <property type="entry name" value="Sensor"/>
    <property type="match status" value="1"/>
</dbReference>
<feature type="domain" description="Putative sensor" evidence="12">
    <location>
        <begin position="26"/>
        <end position="183"/>
    </location>
</feature>
<evidence type="ECO:0000313" key="13">
    <source>
        <dbReference type="EMBL" id="ABS04794.1"/>
    </source>
</evidence>
<accession>A6WDA5</accession>
<dbReference type="eggNOG" id="COG4585">
    <property type="taxonomic scope" value="Bacteria"/>
</dbReference>
<evidence type="ECO:0000259" key="11">
    <source>
        <dbReference type="Pfam" id="PF07730"/>
    </source>
</evidence>
<sequence>MSRTRALARAVLRAPVAGRTWREVGYQALALLLAPAGLLVLVLLLLGVVLSLTFVGLPLVALALTCARGLGRVHRRLVRRVLRIEVGDPAPRPRGRDPFDGLVRTLTDPGAWAQTGFLLVQVPLAVLGAGGPLGLLSAVGVALLRSPEGSPPGVPGLVLVVVVLAGPWLLRLVVRVQVGLTRATGAQEGDSARLRRSRSAVLEGSAAEVRAIERNLHDGTQARLTAIALHVDLARHRLRADPGGAGELLDVAHTTTREAITELRTIIRGIHPPALDEGLGPALTTMAEQAGLVVETDVDLRGAVLSPAIETMAYFCVAELLANATKHAGAERAWLRARATRRRLRLEVRDDGRGGADPARGSGLRGLTDRIAGVDGTLRLVSPPGLGTLVRLDLPVRA</sequence>
<dbReference type="Gene3D" id="1.20.5.1930">
    <property type="match status" value="1"/>
</dbReference>
<keyword evidence="3" id="KW-0597">Phosphoprotein</keyword>
<evidence type="ECO:0000256" key="7">
    <source>
        <dbReference type="ARBA" id="ARBA00022840"/>
    </source>
</evidence>
<name>A6WDA5_KINRD</name>
<dbReference type="InterPro" id="IPR003594">
    <property type="entry name" value="HATPase_dom"/>
</dbReference>
<evidence type="ECO:0000256" key="3">
    <source>
        <dbReference type="ARBA" id="ARBA00022553"/>
    </source>
</evidence>
<evidence type="ECO:0000256" key="6">
    <source>
        <dbReference type="ARBA" id="ARBA00022777"/>
    </source>
</evidence>
<gene>
    <name evidence="13" type="ordered locus">Krad_3330</name>
</gene>
<keyword evidence="7" id="KW-0067">ATP-binding</keyword>
<dbReference type="Pfam" id="PF02518">
    <property type="entry name" value="HATPase_c"/>
    <property type="match status" value="1"/>
</dbReference>
<dbReference type="EC" id="2.7.13.3" evidence="2"/>
<dbReference type="InterPro" id="IPR011712">
    <property type="entry name" value="Sig_transdc_His_kin_sub3_dim/P"/>
</dbReference>
<keyword evidence="9" id="KW-0472">Membrane</keyword>
<feature type="domain" description="Signal transduction histidine kinase subgroup 3 dimerisation and phosphoacceptor" evidence="11">
    <location>
        <begin position="210"/>
        <end position="275"/>
    </location>
</feature>
<evidence type="ECO:0000259" key="10">
    <source>
        <dbReference type="Pfam" id="PF02518"/>
    </source>
</evidence>
<evidence type="ECO:0000256" key="8">
    <source>
        <dbReference type="ARBA" id="ARBA00023012"/>
    </source>
</evidence>
<dbReference type="AlphaFoldDB" id="A6WDA5"/>
<dbReference type="GO" id="GO:0016020">
    <property type="term" value="C:membrane"/>
    <property type="evidence" value="ECO:0007669"/>
    <property type="project" value="InterPro"/>
</dbReference>